<evidence type="ECO:0000256" key="6">
    <source>
        <dbReference type="ARBA" id="ARBA00023136"/>
    </source>
</evidence>
<keyword evidence="2" id="KW-0813">Transport</keyword>
<dbReference type="GO" id="GO:0005886">
    <property type="term" value="C:plasma membrane"/>
    <property type="evidence" value="ECO:0007669"/>
    <property type="project" value="UniProtKB-SubCell"/>
</dbReference>
<evidence type="ECO:0000256" key="2">
    <source>
        <dbReference type="ARBA" id="ARBA00022448"/>
    </source>
</evidence>
<evidence type="ECO:0000256" key="4">
    <source>
        <dbReference type="ARBA" id="ARBA00022692"/>
    </source>
</evidence>
<organism evidence="8 9">
    <name type="scientific">Periconia digitata</name>
    <dbReference type="NCBI Taxonomy" id="1303443"/>
    <lineage>
        <taxon>Eukaryota</taxon>
        <taxon>Fungi</taxon>
        <taxon>Dikarya</taxon>
        <taxon>Ascomycota</taxon>
        <taxon>Pezizomycotina</taxon>
        <taxon>Dothideomycetes</taxon>
        <taxon>Pleosporomycetidae</taxon>
        <taxon>Pleosporales</taxon>
        <taxon>Massarineae</taxon>
        <taxon>Periconiaceae</taxon>
        <taxon>Periconia</taxon>
    </lineage>
</organism>
<dbReference type="PANTHER" id="PTHR23502">
    <property type="entry name" value="MAJOR FACILITATOR SUPERFAMILY"/>
    <property type="match status" value="1"/>
</dbReference>
<evidence type="ECO:0000313" key="9">
    <source>
        <dbReference type="Proteomes" id="UP001152607"/>
    </source>
</evidence>
<evidence type="ECO:0000256" key="7">
    <source>
        <dbReference type="SAM" id="Phobius"/>
    </source>
</evidence>
<keyword evidence="4 7" id="KW-0812">Transmembrane</keyword>
<name>A0A9W4XH54_9PLEO</name>
<sequence length="76" mass="8537">MAMLTKVGCSSPLFTTPMYEKLGIHWGASVPAFLALACAPFPYLFYRYGERVRRSCRYAAESARIMDELHAGSNRT</sequence>
<proteinExistence type="predicted"/>
<dbReference type="OrthoDB" id="3936150at2759"/>
<keyword evidence="9" id="KW-1185">Reference proteome</keyword>
<comment type="caution">
    <text evidence="8">The sequence shown here is derived from an EMBL/GenBank/DDBJ whole genome shotgun (WGS) entry which is preliminary data.</text>
</comment>
<dbReference type="AlphaFoldDB" id="A0A9W4XH54"/>
<reference evidence="8" key="1">
    <citation type="submission" date="2023-01" db="EMBL/GenBank/DDBJ databases">
        <authorList>
            <person name="Van Ghelder C."/>
            <person name="Rancurel C."/>
        </authorList>
    </citation>
    <scope>NUCLEOTIDE SEQUENCE</scope>
    <source>
        <strain evidence="8">CNCM I-4278</strain>
    </source>
</reference>
<gene>
    <name evidence="8" type="ORF">PDIGIT_LOCUS4517</name>
</gene>
<dbReference type="GO" id="GO:0022857">
    <property type="term" value="F:transmembrane transporter activity"/>
    <property type="evidence" value="ECO:0007669"/>
    <property type="project" value="TreeGrafter"/>
</dbReference>
<accession>A0A9W4XH54</accession>
<protein>
    <submittedName>
        <fullName evidence="8">Uncharacterized protein</fullName>
    </submittedName>
</protein>
<dbReference type="PANTHER" id="PTHR23502:SF186">
    <property type="entry name" value="MAJOR FACILITATOR SUPERFAMILY (MFS) PROFILE DOMAIN-CONTAINING PROTEIN"/>
    <property type="match status" value="1"/>
</dbReference>
<dbReference type="EMBL" id="CAOQHR010000003">
    <property type="protein sequence ID" value="CAI6331492.1"/>
    <property type="molecule type" value="Genomic_DNA"/>
</dbReference>
<evidence type="ECO:0000313" key="8">
    <source>
        <dbReference type="EMBL" id="CAI6331492.1"/>
    </source>
</evidence>
<evidence type="ECO:0000256" key="5">
    <source>
        <dbReference type="ARBA" id="ARBA00022989"/>
    </source>
</evidence>
<keyword evidence="3" id="KW-1003">Cell membrane</keyword>
<evidence type="ECO:0000256" key="1">
    <source>
        <dbReference type="ARBA" id="ARBA00004651"/>
    </source>
</evidence>
<comment type="subcellular location">
    <subcellularLocation>
        <location evidence="1">Cell membrane</location>
        <topology evidence="1">Multi-pass membrane protein</topology>
    </subcellularLocation>
</comment>
<dbReference type="Proteomes" id="UP001152607">
    <property type="component" value="Unassembled WGS sequence"/>
</dbReference>
<keyword evidence="5 7" id="KW-1133">Transmembrane helix</keyword>
<feature type="transmembrane region" description="Helical" evidence="7">
    <location>
        <begin position="24"/>
        <end position="45"/>
    </location>
</feature>
<evidence type="ECO:0000256" key="3">
    <source>
        <dbReference type="ARBA" id="ARBA00022475"/>
    </source>
</evidence>
<keyword evidence="6 7" id="KW-0472">Membrane</keyword>